<dbReference type="InterPro" id="IPR050382">
    <property type="entry name" value="MFS_Na/Anion_cotransporter"/>
</dbReference>
<name>A0A6P6Y2R2_DERPT</name>
<evidence type="ECO:0000256" key="25">
    <source>
        <dbReference type="ARBA" id="ARBA00081925"/>
    </source>
</evidence>
<dbReference type="FunFam" id="1.20.1250.20:FF:000067">
    <property type="entry name" value="sialin isoform X2"/>
    <property type="match status" value="1"/>
</dbReference>
<evidence type="ECO:0000313" key="29">
    <source>
        <dbReference type="RefSeq" id="XP_027199778.1"/>
    </source>
</evidence>
<dbReference type="FunFam" id="1.20.1250.20:FF:000003">
    <property type="entry name" value="Solute carrier family 17 member 3"/>
    <property type="match status" value="1"/>
</dbReference>
<evidence type="ECO:0000256" key="3">
    <source>
        <dbReference type="ARBA" id="ARBA00004638"/>
    </source>
</evidence>
<evidence type="ECO:0000256" key="18">
    <source>
        <dbReference type="ARBA" id="ARBA00051403"/>
    </source>
</evidence>
<evidence type="ECO:0000256" key="6">
    <source>
        <dbReference type="ARBA" id="ARBA00022475"/>
    </source>
</evidence>
<comment type="catalytic activity">
    <reaction evidence="17">
        <text>N-acetylneuraminate(in) + H(+)(in) = N-acetylneuraminate(out) + H(+)(out)</text>
        <dbReference type="Rhea" id="RHEA:28987"/>
        <dbReference type="ChEBI" id="CHEBI:15378"/>
        <dbReference type="ChEBI" id="CHEBI:35418"/>
    </reaction>
    <physiologicalReaction direction="right-to-left" evidence="17">
        <dbReference type="Rhea" id="RHEA:28989"/>
    </physiologicalReaction>
</comment>
<keyword evidence="12" id="KW-0325">Glycoprotein</keyword>
<dbReference type="GO" id="GO:0016323">
    <property type="term" value="C:basolateral plasma membrane"/>
    <property type="evidence" value="ECO:0007669"/>
    <property type="project" value="UniProtKB-SubCell"/>
</dbReference>
<evidence type="ECO:0000256" key="19">
    <source>
        <dbReference type="ARBA" id="ARBA00051447"/>
    </source>
</evidence>
<evidence type="ECO:0000256" key="15">
    <source>
        <dbReference type="ARBA" id="ARBA00050101"/>
    </source>
</evidence>
<comment type="catalytic activity">
    <reaction evidence="18">
        <text>N-acetyl-L-aspartyl-L-glutamate(out) = N-acetyl-L-aspartyl-L-glutamate(in)</text>
        <dbReference type="Rhea" id="RHEA:72599"/>
        <dbReference type="ChEBI" id="CHEBI:76931"/>
    </reaction>
    <physiologicalReaction direction="left-to-right" evidence="18">
        <dbReference type="Rhea" id="RHEA:72600"/>
    </physiologicalReaction>
</comment>
<evidence type="ECO:0000259" key="27">
    <source>
        <dbReference type="PROSITE" id="PS50850"/>
    </source>
</evidence>
<dbReference type="GO" id="GO:0015293">
    <property type="term" value="F:symporter activity"/>
    <property type="evidence" value="ECO:0007669"/>
    <property type="project" value="UniProtKB-KW"/>
</dbReference>
<dbReference type="PANTHER" id="PTHR11662">
    <property type="entry name" value="SOLUTE CARRIER FAMILY 17"/>
    <property type="match status" value="1"/>
</dbReference>
<dbReference type="CDD" id="cd17318">
    <property type="entry name" value="MFS_SLC17"/>
    <property type="match status" value="1"/>
</dbReference>
<feature type="transmembrane region" description="Helical" evidence="26">
    <location>
        <begin position="992"/>
        <end position="1012"/>
    </location>
</feature>
<comment type="catalytic activity">
    <reaction evidence="20">
        <text>D-glucuronate(out) + H(+)(out) = D-glucuronate(in) + H(+)(in)</text>
        <dbReference type="Rhea" id="RHEA:72591"/>
        <dbReference type="ChEBI" id="CHEBI:15378"/>
        <dbReference type="ChEBI" id="CHEBI:58720"/>
    </reaction>
    <physiologicalReaction direction="left-to-right" evidence="20">
        <dbReference type="Rhea" id="RHEA:72592"/>
    </physiologicalReaction>
</comment>
<proteinExistence type="predicted"/>
<keyword evidence="10" id="KW-0770">Synapse</keyword>
<evidence type="ECO:0000256" key="7">
    <source>
        <dbReference type="ARBA" id="ARBA00022692"/>
    </source>
</evidence>
<protein>
    <recommendedName>
        <fullName evidence="22">Sialin</fullName>
    </recommendedName>
    <alternativeName>
        <fullName evidence="25">H(+)/nitrate cotransporter</fullName>
    </alternativeName>
    <alternativeName>
        <fullName evidence="23">H(+)/sialic acid cotransporter</fullName>
    </alternativeName>
    <alternativeName>
        <fullName evidence="24">Vesicular excitatory amino acid transporter</fullName>
    </alternativeName>
</protein>
<feature type="transmembrane region" description="Helical" evidence="26">
    <location>
        <begin position="952"/>
        <end position="971"/>
    </location>
</feature>
<dbReference type="KEGG" id="dpte:113793899"/>
<dbReference type="GO" id="GO:0005765">
    <property type="term" value="C:lysosomal membrane"/>
    <property type="evidence" value="ECO:0007669"/>
    <property type="project" value="UniProtKB-SubCell"/>
</dbReference>
<evidence type="ECO:0000256" key="13">
    <source>
        <dbReference type="ARBA" id="ARBA00023228"/>
    </source>
</evidence>
<evidence type="ECO:0000256" key="8">
    <source>
        <dbReference type="ARBA" id="ARBA00022847"/>
    </source>
</evidence>
<comment type="function">
    <text evidence="21">Receptor for CM101, a polysaccharide produced by group B Streptococcus with antipathoangiogenic properties.</text>
</comment>
<evidence type="ECO:0000256" key="5">
    <source>
        <dbReference type="ARBA" id="ARBA00022448"/>
    </source>
</evidence>
<gene>
    <name evidence="29" type="primary">LOC113793899</name>
</gene>
<feature type="transmembrane region" description="Helical" evidence="26">
    <location>
        <begin position="693"/>
        <end position="711"/>
    </location>
</feature>
<dbReference type="GO" id="GO:0006820">
    <property type="term" value="P:monoatomic anion transport"/>
    <property type="evidence" value="ECO:0007669"/>
    <property type="project" value="TreeGrafter"/>
</dbReference>
<keyword evidence="11 26" id="KW-0472">Membrane</keyword>
<dbReference type="Gene3D" id="1.20.1250.20">
    <property type="entry name" value="MFS general substrate transporter like domains"/>
    <property type="match status" value="2"/>
</dbReference>
<feature type="transmembrane region" description="Helical" evidence="26">
    <location>
        <begin position="1032"/>
        <end position="1050"/>
    </location>
</feature>
<reference evidence="29" key="1">
    <citation type="submission" date="2025-08" db="UniProtKB">
        <authorList>
            <consortium name="RefSeq"/>
        </authorList>
    </citation>
    <scope>IDENTIFICATION</scope>
    <source>
        <strain evidence="29">Airmid</strain>
    </source>
</reference>
<evidence type="ECO:0000256" key="4">
    <source>
        <dbReference type="ARBA" id="ARBA00004656"/>
    </source>
</evidence>
<dbReference type="InterPro" id="IPR036259">
    <property type="entry name" value="MFS_trans_sf"/>
</dbReference>
<keyword evidence="7 26" id="KW-0812">Transmembrane</keyword>
<evidence type="ECO:0000256" key="14">
    <source>
        <dbReference type="ARBA" id="ARBA00023329"/>
    </source>
</evidence>
<evidence type="ECO:0000256" key="17">
    <source>
        <dbReference type="ARBA" id="ARBA00050625"/>
    </source>
</evidence>
<feature type="transmembrane region" description="Helical" evidence="26">
    <location>
        <begin position="889"/>
        <end position="909"/>
    </location>
</feature>
<evidence type="ECO:0000256" key="24">
    <source>
        <dbReference type="ARBA" id="ARBA00081195"/>
    </source>
</evidence>
<dbReference type="SUPFAM" id="SSF103473">
    <property type="entry name" value="MFS general substrate transporter"/>
    <property type="match status" value="1"/>
</dbReference>
<evidence type="ECO:0000256" key="12">
    <source>
        <dbReference type="ARBA" id="ARBA00023180"/>
    </source>
</evidence>
<organism evidence="28 29">
    <name type="scientific">Dermatophagoides pteronyssinus</name>
    <name type="common">European house dust mite</name>
    <dbReference type="NCBI Taxonomy" id="6956"/>
    <lineage>
        <taxon>Eukaryota</taxon>
        <taxon>Metazoa</taxon>
        <taxon>Ecdysozoa</taxon>
        <taxon>Arthropoda</taxon>
        <taxon>Chelicerata</taxon>
        <taxon>Arachnida</taxon>
        <taxon>Acari</taxon>
        <taxon>Acariformes</taxon>
        <taxon>Sarcoptiformes</taxon>
        <taxon>Astigmata</taxon>
        <taxon>Psoroptidia</taxon>
        <taxon>Analgoidea</taxon>
        <taxon>Pyroglyphidae</taxon>
        <taxon>Dermatophagoidinae</taxon>
        <taxon>Dermatophagoides</taxon>
    </lineage>
</organism>
<dbReference type="GO" id="GO:0046942">
    <property type="term" value="P:carboxylic acid transport"/>
    <property type="evidence" value="ECO:0007669"/>
    <property type="project" value="UniProtKB-ARBA"/>
</dbReference>
<keyword evidence="6" id="KW-1003">Cell membrane</keyword>
<feature type="transmembrane region" description="Helical" evidence="26">
    <location>
        <begin position="930"/>
        <end position="946"/>
    </location>
</feature>
<evidence type="ECO:0000256" key="10">
    <source>
        <dbReference type="ARBA" id="ARBA00023018"/>
    </source>
</evidence>
<dbReference type="InParanoid" id="A0A6P6Y2R2"/>
<comment type="catalytic activity">
    <reaction evidence="16">
        <text>L-aspartate(out) = L-aspartate(in)</text>
        <dbReference type="Rhea" id="RHEA:66332"/>
        <dbReference type="ChEBI" id="CHEBI:29991"/>
    </reaction>
    <physiologicalReaction direction="left-to-right" evidence="16">
        <dbReference type="Rhea" id="RHEA:66333"/>
    </physiologicalReaction>
</comment>
<evidence type="ECO:0000256" key="26">
    <source>
        <dbReference type="SAM" id="Phobius"/>
    </source>
</evidence>
<keyword evidence="8" id="KW-0769">Symport</keyword>
<keyword evidence="5" id="KW-0813">Transport</keyword>
<feature type="transmembrane region" description="Helical" evidence="26">
    <location>
        <begin position="756"/>
        <end position="776"/>
    </location>
</feature>
<evidence type="ECO:0000256" key="11">
    <source>
        <dbReference type="ARBA" id="ARBA00023136"/>
    </source>
</evidence>
<comment type="subcellular location">
    <subcellularLocation>
        <location evidence="2">Basolateral cell membrane</location>
        <topology evidence="2">Multi-pass membrane protein</topology>
    </subcellularLocation>
    <subcellularLocation>
        <location evidence="3">Cytoplasmic vesicle</location>
        <location evidence="3">Secretory vesicle membrane</location>
        <topology evidence="3">Multi-pass membrane protein</topology>
    </subcellularLocation>
    <subcellularLocation>
        <location evidence="1">Cytoplasmic vesicle</location>
        <location evidence="1">Secretory vesicle</location>
        <location evidence="1">Synaptic vesicle membrane</location>
    </subcellularLocation>
    <subcellularLocation>
        <location evidence="4">Lysosome membrane</location>
    </subcellularLocation>
</comment>
<sequence>MTMKFFNVIVLEWRSCEADDQNLCDLNSSFNSNILNLTQSDIRYLNVINLNSNIAKRNECIWMIDSYTATKTIDLSRLVLSPNDNFTITTLVTIKNETKLVTIYDNHNITRKKYSSGLLLIDRYNKFNITLKLDSNDKTFKRAFQIILYLDYPDVYLMKDSGSLALPINQDLASAITNEFILKPSPQYSERLIMLTFDEKPAVNFSMDGKQYDSTNLPDIYMGKIDGIRFNLKEFKVNPNKPIVINYWLVTASCSKEIELDGKNSSASIIYPDEQDRQNQLLTSMVCAQIFSNKDGKFYQLMITDETTILPNPADLITIYNLPKIEVIQTIQSLFIPLIKTVNTFLEYEKILVIYESPYANSTINHTVPIKLALTNNMSFILDSVSSNQQINIQKTNQEMKFIYNFYSSLGENLIVNIESQDKLDNNKMKIAIYDTDIYGPKIKPLVFLDQFNVLPSAIAVNKAEMRIEIWGILSQIQFNIKHVNDKDCQSVSSYNPNFQVSSNRNCSWFITRNDSNIENTVLSTNSLVLPEGSSLIVTRLAAKSSTQTFKGPIHESYLADFVMSSSQDYLVEFIVNESNKNNDTNIFIVKKRFLLVIMGFFGYNILYMLRVNLSVAIVSMVNHNNGRPNPPLIQGNSNESNSIAIMNVIIDKNDKFDWDENIQALILSSFFAGYVVTQFPGGRLADIFGSKWLFGLGIMATSILTIISPFAARIHYTVFIGCRVLEGLFEGLAYPSMHSMFAKWIPLYERSRMSTFMYSGSQIGTVLTMPVAALLCDSEFFGGWPSVFYVFGSIGLIWSAIWFMTVHETPEIHPTIQREELDMIIANRNNDLTGKKRKMPWRSIVTSVPLWALIIAHFGQNWGFYTFLTQLPRYFQNVLHFDIKKNGLYSSLPYLCQAIVGCMAGYICDKLYASQSFRLGTLRKTANTLAFMGPTICLLLLIQIGNNDPKWCIILFTMALGMNGMFLAGYHVTHVDMSPTYASTLMGITNCFANLAGIFAPYVVGIILTNVQIEQQQQQSSLLSNDGWNQVFYVSCIIYTLSALIFMLFGSNERQIWDKNIPDNDNDDI</sequence>
<comment type="catalytic activity">
    <reaction evidence="15">
        <text>2 nitrate(out) + H(+)(out) = 2 nitrate(in) + H(+)(in)</text>
        <dbReference type="Rhea" id="RHEA:71539"/>
        <dbReference type="ChEBI" id="CHEBI:15378"/>
        <dbReference type="ChEBI" id="CHEBI:17632"/>
    </reaction>
    <physiologicalReaction direction="left-to-right" evidence="15">
        <dbReference type="Rhea" id="RHEA:71540"/>
    </physiologicalReaction>
</comment>
<evidence type="ECO:0000256" key="1">
    <source>
        <dbReference type="ARBA" id="ARBA00004432"/>
    </source>
</evidence>
<dbReference type="Pfam" id="PF07690">
    <property type="entry name" value="MFS_1"/>
    <property type="match status" value="1"/>
</dbReference>
<feature type="transmembrane region" description="Helical" evidence="26">
    <location>
        <begin position="594"/>
        <end position="622"/>
    </location>
</feature>
<evidence type="ECO:0000256" key="20">
    <source>
        <dbReference type="ARBA" id="ARBA00051612"/>
    </source>
</evidence>
<dbReference type="InterPro" id="IPR020846">
    <property type="entry name" value="MFS_dom"/>
</dbReference>
<dbReference type="AlphaFoldDB" id="A0A6P6Y2R2"/>
<feature type="transmembrane region" description="Helical" evidence="26">
    <location>
        <begin position="845"/>
        <end position="869"/>
    </location>
</feature>
<comment type="catalytic activity">
    <reaction evidence="19">
        <text>L-glutamate(out) = L-glutamate(in)</text>
        <dbReference type="Rhea" id="RHEA:66336"/>
        <dbReference type="ChEBI" id="CHEBI:29985"/>
    </reaction>
    <physiologicalReaction direction="left-to-right" evidence="19">
        <dbReference type="Rhea" id="RHEA:66337"/>
    </physiologicalReaction>
</comment>
<evidence type="ECO:0000256" key="16">
    <source>
        <dbReference type="ARBA" id="ARBA00050554"/>
    </source>
</evidence>
<dbReference type="GO" id="GO:0030672">
    <property type="term" value="C:synaptic vesicle membrane"/>
    <property type="evidence" value="ECO:0007669"/>
    <property type="project" value="UniProtKB-SubCell"/>
</dbReference>
<dbReference type="RefSeq" id="XP_027199778.1">
    <property type="nucleotide sequence ID" value="XM_027343977.1"/>
</dbReference>
<feature type="domain" description="Major facilitator superfamily (MFS) profile" evidence="27">
    <location>
        <begin position="601"/>
        <end position="1055"/>
    </location>
</feature>
<dbReference type="PANTHER" id="PTHR11662:SF399">
    <property type="entry name" value="FI19708P1-RELATED"/>
    <property type="match status" value="1"/>
</dbReference>
<evidence type="ECO:0000256" key="23">
    <source>
        <dbReference type="ARBA" id="ARBA00080244"/>
    </source>
</evidence>
<keyword evidence="28" id="KW-1185">Reference proteome</keyword>
<evidence type="ECO:0000256" key="2">
    <source>
        <dbReference type="ARBA" id="ARBA00004554"/>
    </source>
</evidence>
<evidence type="ECO:0000256" key="9">
    <source>
        <dbReference type="ARBA" id="ARBA00022989"/>
    </source>
</evidence>
<dbReference type="OrthoDB" id="2985014at2759"/>
<dbReference type="PROSITE" id="PS50850">
    <property type="entry name" value="MFS"/>
    <property type="match status" value="1"/>
</dbReference>
<feature type="transmembrane region" description="Helical" evidence="26">
    <location>
        <begin position="788"/>
        <end position="807"/>
    </location>
</feature>
<feature type="transmembrane region" description="Helical" evidence="26">
    <location>
        <begin position="663"/>
        <end position="681"/>
    </location>
</feature>
<keyword evidence="14" id="KW-0968">Cytoplasmic vesicle</keyword>
<dbReference type="InterPro" id="IPR011701">
    <property type="entry name" value="MFS"/>
</dbReference>
<evidence type="ECO:0000313" key="28">
    <source>
        <dbReference type="Proteomes" id="UP000515146"/>
    </source>
</evidence>
<keyword evidence="13" id="KW-0458">Lysosome</keyword>
<dbReference type="Proteomes" id="UP000515146">
    <property type="component" value="Unplaced"/>
</dbReference>
<accession>A0A6P6Y2R2</accession>
<evidence type="ECO:0000256" key="21">
    <source>
        <dbReference type="ARBA" id="ARBA00056891"/>
    </source>
</evidence>
<evidence type="ECO:0000256" key="22">
    <source>
        <dbReference type="ARBA" id="ARBA00069713"/>
    </source>
</evidence>
<keyword evidence="9 26" id="KW-1133">Transmembrane helix</keyword>